<evidence type="ECO:0000256" key="2">
    <source>
        <dbReference type="ARBA" id="ARBA00022801"/>
    </source>
</evidence>
<dbReference type="Pfam" id="PF00850">
    <property type="entry name" value="Hist_deacetyl"/>
    <property type="match status" value="1"/>
</dbReference>
<accession>A0A948RVE9</accession>
<dbReference type="PANTHER" id="PTHR10625:SF10">
    <property type="entry name" value="HISTONE DEACETYLASE HDAC1"/>
    <property type="match status" value="1"/>
</dbReference>
<comment type="similarity">
    <text evidence="1">Belongs to the histone deacetylase family.</text>
</comment>
<dbReference type="PRINTS" id="PR01270">
    <property type="entry name" value="HDASUPER"/>
</dbReference>
<sequence>MVYDLLMKYRWLSESWMRVEQPALLTPETMALFHDAEYIAHLQKANDGVFEPKMIEFNLGTAENPIINGLFDYAALSAGASYRGMELLLNGEVETVFSPSGGMHHAARRHADGFCYINDCGIVIERLMAEGKRVVYIDIDAHHGNGIQDAFYREPRVLKISIHESGETLYPWGGYDKEIGGGKGRGYNVNVPLPPETDDVLYIKTFDAIVPPLVRAFDPDIVVSVIGIDTVAADPLTHLSLTNNGFLDAVTRIRDFGKPLLALGGGGYNMDSLARSWALAWAVLNHIEPQDDYAGAVAGIFLGQQELEGANLRDMRQFTSGPKKTENEDKVGRVIEFLRENIFPVHGIA</sequence>
<dbReference type="GO" id="GO:0004407">
    <property type="term" value="F:histone deacetylase activity"/>
    <property type="evidence" value="ECO:0007669"/>
    <property type="project" value="InterPro"/>
</dbReference>
<comment type="caution">
    <text evidence="4">The sequence shown here is derived from an EMBL/GenBank/DDBJ whole genome shotgun (WGS) entry which is preliminary data.</text>
</comment>
<dbReference type="InterPro" id="IPR023696">
    <property type="entry name" value="Ureohydrolase_dom_sf"/>
</dbReference>
<proteinExistence type="inferred from homology"/>
<dbReference type="InterPro" id="IPR023801">
    <property type="entry name" value="His_deacetylse_dom"/>
</dbReference>
<dbReference type="Proteomes" id="UP000777784">
    <property type="component" value="Unassembled WGS sequence"/>
</dbReference>
<feature type="domain" description="Histone deacetylase" evidence="3">
    <location>
        <begin position="17"/>
        <end position="283"/>
    </location>
</feature>
<protein>
    <recommendedName>
        <fullName evidence="3">Histone deacetylase domain-containing protein</fullName>
    </recommendedName>
</protein>
<evidence type="ECO:0000313" key="5">
    <source>
        <dbReference type="Proteomes" id="UP000777784"/>
    </source>
</evidence>
<gene>
    <name evidence="4" type="ORF">KJ970_04580</name>
</gene>
<reference evidence="4" key="1">
    <citation type="submission" date="2021-05" db="EMBL/GenBank/DDBJ databases">
        <title>Energy efficiency and biological interactions define the core microbiome of deep oligotrophic groundwater.</title>
        <authorList>
            <person name="Mehrshad M."/>
            <person name="Lopez-Fernandez M."/>
            <person name="Bell E."/>
            <person name="Bernier-Latmani R."/>
            <person name="Bertilsson S."/>
            <person name="Dopson M."/>
        </authorList>
    </citation>
    <scope>NUCLEOTIDE SEQUENCE</scope>
    <source>
        <strain evidence="4">Modern_marine.mb.64</strain>
    </source>
</reference>
<keyword evidence="2" id="KW-0378">Hydrolase</keyword>
<organism evidence="4 5">
    <name type="scientific">Eiseniibacteriota bacterium</name>
    <dbReference type="NCBI Taxonomy" id="2212470"/>
    <lineage>
        <taxon>Bacteria</taxon>
        <taxon>Candidatus Eiseniibacteriota</taxon>
    </lineage>
</organism>
<dbReference type="PRINTS" id="PR01271">
    <property type="entry name" value="HISDACETLASE"/>
</dbReference>
<name>A0A948RVE9_UNCEI</name>
<evidence type="ECO:0000259" key="3">
    <source>
        <dbReference type="Pfam" id="PF00850"/>
    </source>
</evidence>
<evidence type="ECO:0000313" key="4">
    <source>
        <dbReference type="EMBL" id="MBU2690182.1"/>
    </source>
</evidence>
<dbReference type="InterPro" id="IPR037138">
    <property type="entry name" value="His_deacetylse_dom_sf"/>
</dbReference>
<dbReference type="InterPro" id="IPR003084">
    <property type="entry name" value="HDAC_I/II"/>
</dbReference>
<dbReference type="SUPFAM" id="SSF52768">
    <property type="entry name" value="Arginase/deacetylase"/>
    <property type="match status" value="1"/>
</dbReference>
<dbReference type="EMBL" id="JAHJDP010000023">
    <property type="protein sequence ID" value="MBU2690182.1"/>
    <property type="molecule type" value="Genomic_DNA"/>
</dbReference>
<dbReference type="InterPro" id="IPR000286">
    <property type="entry name" value="HDACs"/>
</dbReference>
<dbReference type="Gene3D" id="3.40.800.20">
    <property type="entry name" value="Histone deacetylase domain"/>
    <property type="match status" value="1"/>
</dbReference>
<evidence type="ECO:0000256" key="1">
    <source>
        <dbReference type="ARBA" id="ARBA00005947"/>
    </source>
</evidence>
<dbReference type="GO" id="GO:0016787">
    <property type="term" value="F:hydrolase activity"/>
    <property type="evidence" value="ECO:0007669"/>
    <property type="project" value="UniProtKB-KW"/>
</dbReference>
<dbReference type="PANTHER" id="PTHR10625">
    <property type="entry name" value="HISTONE DEACETYLASE HDAC1-RELATED"/>
    <property type="match status" value="1"/>
</dbReference>
<dbReference type="AlphaFoldDB" id="A0A948RVE9"/>
<dbReference type="GO" id="GO:0040029">
    <property type="term" value="P:epigenetic regulation of gene expression"/>
    <property type="evidence" value="ECO:0007669"/>
    <property type="project" value="TreeGrafter"/>
</dbReference>